<dbReference type="AlphaFoldDB" id="A0AAV4Q8C9"/>
<evidence type="ECO:0000313" key="1">
    <source>
        <dbReference type="EMBL" id="GIY05587.1"/>
    </source>
</evidence>
<proteinExistence type="predicted"/>
<name>A0AAV4Q8C9_CAEEX</name>
<evidence type="ECO:0000313" key="2">
    <source>
        <dbReference type="Proteomes" id="UP001054945"/>
    </source>
</evidence>
<reference evidence="1 2" key="1">
    <citation type="submission" date="2021-06" db="EMBL/GenBank/DDBJ databases">
        <title>Caerostris extrusa draft genome.</title>
        <authorList>
            <person name="Kono N."/>
            <person name="Arakawa K."/>
        </authorList>
    </citation>
    <scope>NUCLEOTIDE SEQUENCE [LARGE SCALE GENOMIC DNA]</scope>
</reference>
<organism evidence="1 2">
    <name type="scientific">Caerostris extrusa</name>
    <name type="common">Bark spider</name>
    <name type="synonym">Caerostris bankana</name>
    <dbReference type="NCBI Taxonomy" id="172846"/>
    <lineage>
        <taxon>Eukaryota</taxon>
        <taxon>Metazoa</taxon>
        <taxon>Ecdysozoa</taxon>
        <taxon>Arthropoda</taxon>
        <taxon>Chelicerata</taxon>
        <taxon>Arachnida</taxon>
        <taxon>Araneae</taxon>
        <taxon>Araneomorphae</taxon>
        <taxon>Entelegynae</taxon>
        <taxon>Araneoidea</taxon>
        <taxon>Araneidae</taxon>
        <taxon>Caerostris</taxon>
    </lineage>
</organism>
<accession>A0AAV4Q8C9</accession>
<protein>
    <submittedName>
        <fullName evidence="1">Uncharacterized protein</fullName>
    </submittedName>
</protein>
<sequence length="117" mass="13438">MSTRQQRLLLGTEAGRDIVAVHYAETLPEASFIETRDIYDEERRQQALVSRRPLTEERMTWNIFVQKAPPNRAKPTRNPVIFLLMTPARDPLHNALITGILRIAIKQRPFPIKAHAG</sequence>
<dbReference type="Proteomes" id="UP001054945">
    <property type="component" value="Unassembled WGS sequence"/>
</dbReference>
<dbReference type="EMBL" id="BPLR01005860">
    <property type="protein sequence ID" value="GIY05587.1"/>
    <property type="molecule type" value="Genomic_DNA"/>
</dbReference>
<comment type="caution">
    <text evidence="1">The sequence shown here is derived from an EMBL/GenBank/DDBJ whole genome shotgun (WGS) entry which is preliminary data.</text>
</comment>
<gene>
    <name evidence="1" type="ORF">CEXT_112931</name>
</gene>
<keyword evidence="2" id="KW-1185">Reference proteome</keyword>